<dbReference type="AlphaFoldDB" id="A0A913Y835"/>
<protein>
    <submittedName>
        <fullName evidence="1">Uncharacterized protein</fullName>
    </submittedName>
</protein>
<dbReference type="GeneID" id="110253689"/>
<dbReference type="InterPro" id="IPR041404">
    <property type="entry name" value="DUF5588"/>
</dbReference>
<reference evidence="1" key="1">
    <citation type="submission" date="2022-11" db="UniProtKB">
        <authorList>
            <consortium name="EnsemblMetazoa"/>
        </authorList>
    </citation>
    <scope>IDENTIFICATION</scope>
</reference>
<keyword evidence="2" id="KW-1185">Reference proteome</keyword>
<dbReference type="OrthoDB" id="6334002at2759"/>
<dbReference type="InterPro" id="IPR011990">
    <property type="entry name" value="TPR-like_helical_dom_sf"/>
</dbReference>
<dbReference type="RefSeq" id="XP_020916301.1">
    <property type="nucleotide sequence ID" value="XM_021060642.2"/>
</dbReference>
<dbReference type="Gene3D" id="1.25.40.10">
    <property type="entry name" value="Tetratricopeptide repeat domain"/>
    <property type="match status" value="1"/>
</dbReference>
<organism evidence="1 2">
    <name type="scientific">Exaiptasia diaphana</name>
    <name type="common">Tropical sea anemone</name>
    <name type="synonym">Aiptasia pulchella</name>
    <dbReference type="NCBI Taxonomy" id="2652724"/>
    <lineage>
        <taxon>Eukaryota</taxon>
        <taxon>Metazoa</taxon>
        <taxon>Cnidaria</taxon>
        <taxon>Anthozoa</taxon>
        <taxon>Hexacorallia</taxon>
        <taxon>Actiniaria</taxon>
        <taxon>Aiptasiidae</taxon>
        <taxon>Exaiptasia</taxon>
    </lineage>
</organism>
<sequence>MELGLSWDDELFESKEEKPKRPKQKPYNVKVCEKQYFFKNHTPQDDIQKQNITKFQADYWYRSGSYTKSLEAYLTIHKNPQVKSTTVERDVDESIIRCYLKLGNVSLALVSLDNLIKKQGEDTSLFLLLAEICSAISHIQGEITCYKRCISLHSYNHNFWYSLAKAYNKAHVVTTNNKVNNSHVDEMHTIDAILQSNTTKSYKECLRLLINCQHCKCTDTMNFLDKTFLKDDDNDMIVTQEISNQVSKGSVGNENNLFPKQKVEYMPEELMGKMTLQEMSTCLEGFSFAAESSKGALNKLLSEKLQVEKDKNGFNHPIYDKMLTKPSIDRHKEALHSSQSVLSSQTRVSSKLASEVNNLKEELSSDTTVDTISNTTANCKSLSSKYSDSDGKTRTQDNNEVPYLVVGEEDGDGCSFNMTITKDSNHGFHDVYGASKDGKQCGLSMLAFFCLLRTRFLLQRAIWTSMSFVKEKLSKTMKDVDDNIRKCSLCQCGELKKCILKQMELEDKSLAGQQLDELDMHSLYQGGRQKHWT</sequence>
<proteinExistence type="predicted"/>
<dbReference type="PANTHER" id="PTHR31919">
    <property type="entry name" value="ZINC FINGERS AND HOMEOBOXES PROTEIN 1, ISOFORM 2"/>
    <property type="match status" value="1"/>
</dbReference>
<dbReference type="KEGG" id="epa:110253689"/>
<dbReference type="SUPFAM" id="SSF48452">
    <property type="entry name" value="TPR-like"/>
    <property type="match status" value="1"/>
</dbReference>
<evidence type="ECO:0000313" key="2">
    <source>
        <dbReference type="Proteomes" id="UP000887567"/>
    </source>
</evidence>
<dbReference type="EnsemblMetazoa" id="XM_021060642.2">
    <property type="protein sequence ID" value="XP_020916301.1"/>
    <property type="gene ID" value="LOC110253689"/>
</dbReference>
<dbReference type="PANTHER" id="PTHR31919:SF1">
    <property type="entry name" value="ZINC FINGERS AND HOMEOBOXES PROTEIN 1, ISOFORM 2"/>
    <property type="match status" value="1"/>
</dbReference>
<name>A0A913Y835_EXADI</name>
<dbReference type="Proteomes" id="UP000887567">
    <property type="component" value="Unplaced"/>
</dbReference>
<evidence type="ECO:0000313" key="1">
    <source>
        <dbReference type="EnsemblMetazoa" id="XP_020916301.1"/>
    </source>
</evidence>
<accession>A0A913Y835</accession>
<dbReference type="Pfam" id="PF17826">
    <property type="entry name" value="DUF5588"/>
    <property type="match status" value="1"/>
</dbReference>
<dbReference type="OMA" id="GLMEENC"/>